<proteinExistence type="predicted"/>
<dbReference type="Proteomes" id="UP001160334">
    <property type="component" value="Unassembled WGS sequence"/>
</dbReference>
<evidence type="ECO:0000313" key="1">
    <source>
        <dbReference type="EMBL" id="MDH6284578.1"/>
    </source>
</evidence>
<gene>
    <name evidence="1" type="ORF">M2280_005839</name>
</gene>
<organism evidence="1 2">
    <name type="scientific">Prescottella agglutinans</name>
    <dbReference type="NCBI Taxonomy" id="1644129"/>
    <lineage>
        <taxon>Bacteria</taxon>
        <taxon>Bacillati</taxon>
        <taxon>Actinomycetota</taxon>
        <taxon>Actinomycetes</taxon>
        <taxon>Mycobacteriales</taxon>
        <taxon>Nocardiaceae</taxon>
        <taxon>Prescottella</taxon>
    </lineage>
</organism>
<comment type="caution">
    <text evidence="1">The sequence shown here is derived from an EMBL/GenBank/DDBJ whole genome shotgun (WGS) entry which is preliminary data.</text>
</comment>
<reference evidence="1 2" key="1">
    <citation type="submission" date="2023-04" db="EMBL/GenBank/DDBJ databases">
        <title>Forest soil microbial communities from Buena Vista Peninsula, Colon Province, Panama.</title>
        <authorList>
            <person name="Bouskill N."/>
        </authorList>
    </citation>
    <scope>NUCLEOTIDE SEQUENCE [LARGE SCALE GENOMIC DNA]</scope>
    <source>
        <strain evidence="1 2">CFH S0262</strain>
    </source>
</reference>
<dbReference type="RefSeq" id="WP_280763794.1">
    <property type="nucleotide sequence ID" value="NZ_JARXVC010000024.1"/>
</dbReference>
<sequence>MTGMAQPHLGDRTQLRFHAPKALVDYLSAYAERRGLAMSRTTADLLSAAAGYPNLVLSEMPLFDFDSLAADIPMSAPGELSILKFRAPSRVVRRLDVMAREAGVKRPDIAIRLLAEAVGLTEFADEGRQLQMTG</sequence>
<accession>A0ABT6MJT1</accession>
<protein>
    <submittedName>
        <fullName evidence="1">Uncharacterized protein</fullName>
    </submittedName>
</protein>
<keyword evidence="2" id="KW-1185">Reference proteome</keyword>
<dbReference type="EMBL" id="JARXVC010000024">
    <property type="protein sequence ID" value="MDH6284578.1"/>
    <property type="molecule type" value="Genomic_DNA"/>
</dbReference>
<name>A0ABT6MJT1_9NOCA</name>
<evidence type="ECO:0000313" key="2">
    <source>
        <dbReference type="Proteomes" id="UP001160334"/>
    </source>
</evidence>